<comment type="similarity">
    <text evidence="1">Belongs to the heat shock protein 90 family.</text>
</comment>
<dbReference type="GO" id="GO:0016887">
    <property type="term" value="F:ATP hydrolysis activity"/>
    <property type="evidence" value="ECO:0007669"/>
    <property type="project" value="InterPro"/>
</dbReference>
<evidence type="ECO:0000256" key="2">
    <source>
        <dbReference type="ARBA" id="ARBA00022741"/>
    </source>
</evidence>
<evidence type="ECO:0000259" key="5">
    <source>
        <dbReference type="Pfam" id="PF24391"/>
    </source>
</evidence>
<dbReference type="Pfam" id="PF24391">
    <property type="entry name" value="HD-CE"/>
    <property type="match status" value="1"/>
</dbReference>
<evidence type="ECO:0000256" key="1">
    <source>
        <dbReference type="ARBA" id="ARBA00008239"/>
    </source>
</evidence>
<dbReference type="Proteomes" id="UP000239485">
    <property type="component" value="Unassembled WGS sequence"/>
</dbReference>
<dbReference type="InterPro" id="IPR036890">
    <property type="entry name" value="HATPase_C_sf"/>
</dbReference>
<gene>
    <name evidence="6" type="ORF">CLV92_112134</name>
</gene>
<dbReference type="Gene3D" id="3.30.565.10">
    <property type="entry name" value="Histidine kinase-like ATPase, C-terminal domain"/>
    <property type="match status" value="1"/>
</dbReference>
<comment type="caution">
    <text evidence="6">The sequence shown here is derived from an EMBL/GenBank/DDBJ whole genome shotgun (WGS) entry which is preliminary data.</text>
</comment>
<dbReference type="GO" id="GO:0140662">
    <property type="term" value="F:ATP-dependent protein folding chaperone"/>
    <property type="evidence" value="ECO:0007669"/>
    <property type="project" value="InterPro"/>
</dbReference>
<protein>
    <submittedName>
        <fullName evidence="6">Histidine kinase/DNA gyrase B/HSP90-like ATPase</fullName>
    </submittedName>
</protein>
<name>A0A2S6IFG2_9ACTN</name>
<dbReference type="GO" id="GO:0051082">
    <property type="term" value="F:unfolded protein binding"/>
    <property type="evidence" value="ECO:0007669"/>
    <property type="project" value="InterPro"/>
</dbReference>
<dbReference type="SUPFAM" id="SSF55874">
    <property type="entry name" value="ATPase domain of HSP90 chaperone/DNA topoisomerase II/histidine kinase"/>
    <property type="match status" value="1"/>
</dbReference>
<evidence type="ECO:0000256" key="3">
    <source>
        <dbReference type="ARBA" id="ARBA00022840"/>
    </source>
</evidence>
<keyword evidence="7" id="KW-1185">Reference proteome</keyword>
<accession>A0A2S6IFG2</accession>
<dbReference type="InterPro" id="IPR020575">
    <property type="entry name" value="Hsp90_N"/>
</dbReference>
<dbReference type="GO" id="GO:0005524">
    <property type="term" value="F:ATP binding"/>
    <property type="evidence" value="ECO:0007669"/>
    <property type="project" value="UniProtKB-KW"/>
</dbReference>
<dbReference type="RefSeq" id="WP_104434354.1">
    <property type="nucleotide sequence ID" value="NZ_PTJD01000012.1"/>
</dbReference>
<keyword evidence="2" id="KW-0547">Nucleotide-binding</keyword>
<sequence length="1046" mass="117030">MSELTLGRSLIEKHALEAQRRTALGGFNLAFARSRLNELLAAIGRTPQFATYTRHDITHIDALLEATDWLIPETTKQHLTIADSLLITLSIYFHDLGMLVTRDEYLARASSKFPEFTTSIMEDESSRGIDLRERLDALPEDEREQFLYEEFVRTNHAERVEAWIRGDDHKPLGVADAAAEAVQDIVAGLDPVIRDDIAIVARSHHMNDLHDTTKYRVNRAYGGDAEDMANVQYAAAILRTVDLIHISRDRTPAIQYRLASPKDPMGQREWKKQQSIRAVRPADTPDGDLSDTIEVHARFASPDGFFPLMEYLDYAEKELRQTRSWIEMAAGCSPRAMRYIFPWHSIDRSSIETENFDPRHYAFTFDQEKVLELLTGHTLYNDASVAIREIVQNSIDAVRLARLRSQSRPADADVADIEISFDTESRRLTVVDHGVGMSQSTIENHFLKVGSSSYQTKEFKEHYPNFNSISRFGIGVLSTFMIADEVHVGTRAIGEARGFELVLRSVHGRYLIKTLSRESLFDKLIGEHGTVMQLRLRASSDVNEGIRELLNRWIVVPGCSITVSVDGDQPTMVGGQNVGTALKEALAKSVKPSALIEVFTYHEGQASMAIAKQWNPIYREWELVLQGGEEDQYTSTSMIGSYESPLTGEVAGGVCIQGIHVTPDVPGFGGGRPVALINFNGPEAPTTNVARTELEAGQSFDQLVGFVYRAIVSCLMDQLPALTERVSERFALREIAILFEGSLQANTQIHVTDLARLRDVLLQFPLVACEEGREFKAKTGRDLEGSGFLVIVGPAADDASRFLEWAPNDMGLLNLLQAGGLLQDLPSGDIPLMADHSALFSYFAMLWNHFEPVKLQALQGISSIALELQVVDNRWFSEGPYWRRIRDRQAPLRDVLSRLDRRGRNRLDRRFYSTHTNVYAVSDSVHIAGLEDFDALILGSVRLYLPQSPQSRVARQLNEGVASGDDTSVLQFAILSLLCDLYAQAKLEHHPEPLDVGVDAALLEWMDQHSTQDWQAQQGLRGLIGLEGHGPIWTAASAWQRRRSAD</sequence>
<evidence type="ECO:0000313" key="7">
    <source>
        <dbReference type="Proteomes" id="UP000239485"/>
    </source>
</evidence>
<dbReference type="OrthoDB" id="9802640at2"/>
<proteinExistence type="inferred from homology"/>
<dbReference type="PANTHER" id="PTHR11528">
    <property type="entry name" value="HEAT SHOCK PROTEIN 90 FAMILY MEMBER"/>
    <property type="match status" value="1"/>
</dbReference>
<dbReference type="EMBL" id="PTJD01000012">
    <property type="protein sequence ID" value="PPK92954.1"/>
    <property type="molecule type" value="Genomic_DNA"/>
</dbReference>
<keyword evidence="6" id="KW-0418">Kinase</keyword>
<dbReference type="AlphaFoldDB" id="A0A2S6IFG2"/>
<dbReference type="GO" id="GO:0016301">
    <property type="term" value="F:kinase activity"/>
    <property type="evidence" value="ECO:0007669"/>
    <property type="project" value="UniProtKB-KW"/>
</dbReference>
<keyword evidence="6" id="KW-0808">Transferase</keyword>
<dbReference type="InterPro" id="IPR001404">
    <property type="entry name" value="Hsp90_fam"/>
</dbReference>
<dbReference type="PRINTS" id="PR00775">
    <property type="entry name" value="HEATSHOCK90"/>
</dbReference>
<reference evidence="6 7" key="1">
    <citation type="submission" date="2018-02" db="EMBL/GenBank/DDBJ databases">
        <title>Genomic Encyclopedia of Archaeal and Bacterial Type Strains, Phase II (KMG-II): from individual species to whole genera.</title>
        <authorList>
            <person name="Goeker M."/>
        </authorList>
    </citation>
    <scope>NUCLEOTIDE SEQUENCE [LARGE SCALE GENOMIC DNA]</scope>
    <source>
        <strain evidence="6 7">DSM 22857</strain>
    </source>
</reference>
<dbReference type="Pfam" id="PF13589">
    <property type="entry name" value="HATPase_c_3"/>
    <property type="match status" value="1"/>
</dbReference>
<feature type="domain" description="HD-CE" evidence="5">
    <location>
        <begin position="49"/>
        <end position="321"/>
    </location>
</feature>
<keyword evidence="3" id="KW-0067">ATP-binding</keyword>
<organism evidence="6 7">
    <name type="scientific">Kineococcus xinjiangensis</name>
    <dbReference type="NCBI Taxonomy" id="512762"/>
    <lineage>
        <taxon>Bacteria</taxon>
        <taxon>Bacillati</taxon>
        <taxon>Actinomycetota</taxon>
        <taxon>Actinomycetes</taxon>
        <taxon>Kineosporiales</taxon>
        <taxon>Kineosporiaceae</taxon>
        <taxon>Kineococcus</taxon>
    </lineage>
</organism>
<evidence type="ECO:0000256" key="4">
    <source>
        <dbReference type="ARBA" id="ARBA00023186"/>
    </source>
</evidence>
<keyword evidence="4" id="KW-0143">Chaperone</keyword>
<evidence type="ECO:0000313" key="6">
    <source>
        <dbReference type="EMBL" id="PPK92954.1"/>
    </source>
</evidence>
<dbReference type="InterPro" id="IPR056471">
    <property type="entry name" value="HD-CE"/>
</dbReference>